<dbReference type="GO" id="GO:0016787">
    <property type="term" value="F:hydrolase activity"/>
    <property type="evidence" value="ECO:0007669"/>
    <property type="project" value="UniProtKB-KW"/>
</dbReference>
<evidence type="ECO:0000259" key="9">
    <source>
        <dbReference type="Pfam" id="PF13087"/>
    </source>
</evidence>
<feature type="domain" description="DNA2/NAM7 helicase helicase" evidence="8">
    <location>
        <begin position="236"/>
        <end position="584"/>
    </location>
</feature>
<dbReference type="InterPro" id="IPR041679">
    <property type="entry name" value="DNA2/NAM7-like_C"/>
</dbReference>
<dbReference type="InterPro" id="IPR027417">
    <property type="entry name" value="P-loop_NTPase"/>
</dbReference>
<dbReference type="InterPro" id="IPR047187">
    <property type="entry name" value="SF1_C_Upf1"/>
</dbReference>
<evidence type="ECO:0000259" key="8">
    <source>
        <dbReference type="Pfam" id="PF13086"/>
    </source>
</evidence>
<dbReference type="Pfam" id="PF13087">
    <property type="entry name" value="AAA_12"/>
    <property type="match status" value="1"/>
</dbReference>
<dbReference type="EMBL" id="JAUSUZ010000001">
    <property type="protein sequence ID" value="MDQ0365692.1"/>
    <property type="molecule type" value="Genomic_DNA"/>
</dbReference>
<feature type="domain" description="DNA2/NAM7 helicase-like C-terminal" evidence="9">
    <location>
        <begin position="671"/>
        <end position="782"/>
    </location>
</feature>
<dbReference type="Gene3D" id="3.40.50.300">
    <property type="entry name" value="P-loop containing nucleotide triphosphate hydrolases"/>
    <property type="match status" value="2"/>
</dbReference>
<evidence type="ECO:0000256" key="2">
    <source>
        <dbReference type="ARBA" id="ARBA00022741"/>
    </source>
</evidence>
<keyword evidence="11" id="KW-1185">Reference proteome</keyword>
<keyword evidence="6" id="KW-0175">Coiled coil</keyword>
<dbReference type="PANTHER" id="PTHR43788:SF8">
    <property type="entry name" value="DNA-BINDING PROTEIN SMUBP-2"/>
    <property type="match status" value="1"/>
</dbReference>
<comment type="caution">
    <text evidence="10">The sequence shown here is derived from an EMBL/GenBank/DDBJ whole genome shotgun (WGS) entry which is preliminary data.</text>
</comment>
<evidence type="ECO:0000256" key="5">
    <source>
        <dbReference type="ARBA" id="ARBA00022840"/>
    </source>
</evidence>
<keyword evidence="5" id="KW-0067">ATP-binding</keyword>
<keyword evidence="2" id="KW-0547">Nucleotide-binding</keyword>
<comment type="similarity">
    <text evidence="1">Belongs to the DNA2/NAM7 helicase family.</text>
</comment>
<dbReference type="PANTHER" id="PTHR43788">
    <property type="entry name" value="DNA2/NAM7 HELICASE FAMILY MEMBER"/>
    <property type="match status" value="1"/>
</dbReference>
<dbReference type="AlphaFoldDB" id="A0AAE3VYL1"/>
<evidence type="ECO:0000256" key="3">
    <source>
        <dbReference type="ARBA" id="ARBA00022801"/>
    </source>
</evidence>
<evidence type="ECO:0000256" key="7">
    <source>
        <dbReference type="SAM" id="MobiDB-lite"/>
    </source>
</evidence>
<evidence type="ECO:0000256" key="1">
    <source>
        <dbReference type="ARBA" id="ARBA00007913"/>
    </source>
</evidence>
<dbReference type="InterPro" id="IPR041677">
    <property type="entry name" value="DNA2/NAM7_AAA_11"/>
</dbReference>
<dbReference type="SUPFAM" id="SSF52540">
    <property type="entry name" value="P-loop containing nucleoside triphosphate hydrolases"/>
    <property type="match status" value="1"/>
</dbReference>
<dbReference type="Proteomes" id="UP001240236">
    <property type="component" value="Unassembled WGS sequence"/>
</dbReference>
<keyword evidence="4" id="KW-0347">Helicase</keyword>
<dbReference type="InterPro" id="IPR050534">
    <property type="entry name" value="Coronavir_polyprotein_1ab"/>
</dbReference>
<dbReference type="CDD" id="cd18808">
    <property type="entry name" value="SF1_C_Upf1"/>
    <property type="match status" value="1"/>
</dbReference>
<evidence type="ECO:0000256" key="6">
    <source>
        <dbReference type="SAM" id="Coils"/>
    </source>
</evidence>
<evidence type="ECO:0008006" key="12">
    <source>
        <dbReference type="Google" id="ProtNLM"/>
    </source>
</evidence>
<dbReference type="GO" id="GO:0005524">
    <property type="term" value="F:ATP binding"/>
    <property type="evidence" value="ECO:0007669"/>
    <property type="project" value="UniProtKB-KW"/>
</dbReference>
<evidence type="ECO:0000256" key="4">
    <source>
        <dbReference type="ARBA" id="ARBA00022806"/>
    </source>
</evidence>
<evidence type="ECO:0000313" key="10">
    <source>
        <dbReference type="EMBL" id="MDQ0365692.1"/>
    </source>
</evidence>
<gene>
    <name evidence="10" type="ORF">J2S42_002361</name>
</gene>
<organism evidence="10 11">
    <name type="scientific">Catenuloplanes indicus</name>
    <dbReference type="NCBI Taxonomy" id="137267"/>
    <lineage>
        <taxon>Bacteria</taxon>
        <taxon>Bacillati</taxon>
        <taxon>Actinomycetota</taxon>
        <taxon>Actinomycetes</taxon>
        <taxon>Micromonosporales</taxon>
        <taxon>Micromonosporaceae</taxon>
        <taxon>Catenuloplanes</taxon>
    </lineage>
</organism>
<evidence type="ECO:0000313" key="11">
    <source>
        <dbReference type="Proteomes" id="UP001240236"/>
    </source>
</evidence>
<accession>A0AAE3VYL1</accession>
<reference evidence="10 11" key="1">
    <citation type="submission" date="2023-07" db="EMBL/GenBank/DDBJ databases">
        <title>Sequencing the genomes of 1000 actinobacteria strains.</title>
        <authorList>
            <person name="Klenk H.-P."/>
        </authorList>
    </citation>
    <scope>NUCLEOTIDE SEQUENCE [LARGE SCALE GENOMIC DNA]</scope>
    <source>
        <strain evidence="10 11">DSM 44709</strain>
    </source>
</reference>
<sequence length="915" mass="98035">MDPRKILVALADLAPARSELVLDVTRAGQPFAWLEEPERAPVGRVGDRFAGLDALHREERVLRRGLGWVLGSAEIGGVRRRVRVPLVSQPVRMERGLRGRLLPAGDLEITPLLADRGLAARFEEASGLGGPGWLTAPGTKAWISSLAWAAELPVRDVLEPPVRKAPAEHLVAYAVAALYVARDVASTGPRDTLLTWSNRTGLEHTALDAVYRGTDGGADPQAGEETGERVRSPLPLNAAQRTVVARSRRERLVVVSGPPGNGKSHAVVAAALDTVDRGGSVLIATQSRHAAEVLGGLLDRYPGPVPVLFGDAERREEIATKLTAGLGEGVPRSRLAEDARRADEAAATVARTEREITAALDREALAERLEEWLPLLPALRTDVPAVFAPDFDLDRARRLHGEATAEAHGWWRAWRRRRAAARLRALHEDHDRVGTALRAAASVRAAAELAASGGTDLAAHWDALARADDALAAATGTRMRHDATSAARWDAAARRSASALAAALRAGRARRREALAALDAQALVRALPLWVGTVTDAEDLLPAVPALFDLVILDEAAHIDQLRAAPVLARARAALIVGDPRQLRFVSFVGDADVAVTLAAHGLGEYADRLDLRRISAFDLAAGATAVTVLDEHYRSVPHLIEFSARRFYDDRIALVTRHPRTEATDAVEVRTVTPETEMEAVVAEVRALAAETSIGVITPFRAHADALEAALLAAFGVDEIEAMGLRVGTVHAFQGAEADVVVASLGLTDADPASRHRFAADPNLFNVLITRARRRLVVVTAQRDASGLIGDFLRYAAEPPRPACAPPDAAKGWAARLGRELAESGVPVRAGYPVGRWSVDLCAGETGLICRVHPDGPAAHIERQRTLRRAGWRLHDAFPTRWDGDATRAALELAGPTGESAGDVPRPRHSDIQA</sequence>
<protein>
    <recommendedName>
        <fullName evidence="12">AAA domain-containing protein</fullName>
    </recommendedName>
</protein>
<dbReference type="RefSeq" id="WP_307238460.1">
    <property type="nucleotide sequence ID" value="NZ_JAUSUZ010000001.1"/>
</dbReference>
<dbReference type="GO" id="GO:0043139">
    <property type="term" value="F:5'-3' DNA helicase activity"/>
    <property type="evidence" value="ECO:0007669"/>
    <property type="project" value="TreeGrafter"/>
</dbReference>
<feature type="coiled-coil region" evidence="6">
    <location>
        <begin position="335"/>
        <end position="362"/>
    </location>
</feature>
<dbReference type="Pfam" id="PF13086">
    <property type="entry name" value="AAA_11"/>
    <property type="match status" value="1"/>
</dbReference>
<feature type="compositionally biased region" description="Basic and acidic residues" evidence="7">
    <location>
        <begin position="906"/>
        <end position="915"/>
    </location>
</feature>
<proteinExistence type="inferred from homology"/>
<feature type="region of interest" description="Disordered" evidence="7">
    <location>
        <begin position="896"/>
        <end position="915"/>
    </location>
</feature>
<name>A0AAE3VYL1_9ACTN</name>
<keyword evidence="3" id="KW-0378">Hydrolase</keyword>